<accession>A0A9W9J3K2</accession>
<comment type="caution">
    <text evidence="1">The sequence shown here is derived from an EMBL/GenBank/DDBJ whole genome shotgun (WGS) entry which is preliminary data.</text>
</comment>
<dbReference type="OrthoDB" id="3450712at2759"/>
<dbReference type="EMBL" id="JAPQKQ010000007">
    <property type="protein sequence ID" value="KAJ5187635.1"/>
    <property type="molecule type" value="Genomic_DNA"/>
</dbReference>
<gene>
    <name evidence="1" type="ORF">N7449_010629</name>
</gene>
<dbReference type="AlphaFoldDB" id="A0A9W9J3K2"/>
<name>A0A9W9J3K2_9EURO</name>
<protein>
    <submittedName>
        <fullName evidence="1">Uncharacterized protein</fullName>
    </submittedName>
</protein>
<evidence type="ECO:0000313" key="2">
    <source>
        <dbReference type="Proteomes" id="UP001150942"/>
    </source>
</evidence>
<reference evidence="1" key="1">
    <citation type="submission" date="2022-11" db="EMBL/GenBank/DDBJ databases">
        <authorList>
            <person name="Petersen C."/>
        </authorList>
    </citation>
    <scope>NUCLEOTIDE SEQUENCE</scope>
    <source>
        <strain evidence="1">IBT 20477</strain>
    </source>
</reference>
<evidence type="ECO:0000313" key="1">
    <source>
        <dbReference type="EMBL" id="KAJ5187635.1"/>
    </source>
</evidence>
<reference evidence="1" key="2">
    <citation type="journal article" date="2023" name="IMA Fungus">
        <title>Comparative genomic study of the Penicillium genus elucidates a diverse pangenome and 15 lateral gene transfer events.</title>
        <authorList>
            <person name="Petersen C."/>
            <person name="Sorensen T."/>
            <person name="Nielsen M.R."/>
            <person name="Sondergaard T.E."/>
            <person name="Sorensen J.L."/>
            <person name="Fitzpatrick D.A."/>
            <person name="Frisvad J.C."/>
            <person name="Nielsen K.L."/>
        </authorList>
    </citation>
    <scope>NUCLEOTIDE SEQUENCE</scope>
    <source>
        <strain evidence="1">IBT 20477</strain>
    </source>
</reference>
<dbReference type="Proteomes" id="UP001150942">
    <property type="component" value="Unassembled WGS sequence"/>
</dbReference>
<proteinExistence type="predicted"/>
<keyword evidence="2" id="KW-1185">Reference proteome</keyword>
<organism evidence="1 2">
    <name type="scientific">Penicillium cf. viridicatum</name>
    <dbReference type="NCBI Taxonomy" id="2972119"/>
    <lineage>
        <taxon>Eukaryota</taxon>
        <taxon>Fungi</taxon>
        <taxon>Dikarya</taxon>
        <taxon>Ascomycota</taxon>
        <taxon>Pezizomycotina</taxon>
        <taxon>Eurotiomycetes</taxon>
        <taxon>Eurotiomycetidae</taxon>
        <taxon>Eurotiales</taxon>
        <taxon>Aspergillaceae</taxon>
        <taxon>Penicillium</taxon>
    </lineage>
</organism>
<sequence length="86" mass="9989">MILLVTEPWTRENSLPRLPLSSIRRILRYTCSSHETFSRRIVHLDALLKSYVQLFWIYFPAPVTEAHKAQISKLKGIREPARGING</sequence>